<dbReference type="SUPFAM" id="SSF57667">
    <property type="entry name" value="beta-beta-alpha zinc fingers"/>
    <property type="match status" value="1"/>
</dbReference>
<keyword evidence="5" id="KW-1185">Reference proteome</keyword>
<keyword evidence="1" id="KW-0862">Zinc</keyword>
<protein>
    <recommendedName>
        <fullName evidence="3">C2H2-type domain-containing protein</fullName>
    </recommendedName>
</protein>
<gene>
    <name evidence="4" type="ORF">BS50DRAFT_665585</name>
</gene>
<feature type="region of interest" description="Disordered" evidence="2">
    <location>
        <begin position="1"/>
        <end position="33"/>
    </location>
</feature>
<evidence type="ECO:0000313" key="4">
    <source>
        <dbReference type="EMBL" id="PSN68043.1"/>
    </source>
</evidence>
<dbReference type="InterPro" id="IPR013087">
    <property type="entry name" value="Znf_C2H2_type"/>
</dbReference>
<dbReference type="Proteomes" id="UP000240883">
    <property type="component" value="Unassembled WGS sequence"/>
</dbReference>
<evidence type="ECO:0000259" key="3">
    <source>
        <dbReference type="PROSITE" id="PS50157"/>
    </source>
</evidence>
<reference evidence="4 5" key="1">
    <citation type="journal article" date="2018" name="Front. Microbiol.">
        <title>Genome-Wide Analysis of Corynespora cassiicola Leaf Fall Disease Putative Effectors.</title>
        <authorList>
            <person name="Lopez D."/>
            <person name="Ribeiro S."/>
            <person name="Label P."/>
            <person name="Fumanal B."/>
            <person name="Venisse J.S."/>
            <person name="Kohler A."/>
            <person name="de Oliveira R.R."/>
            <person name="Labutti K."/>
            <person name="Lipzen A."/>
            <person name="Lail K."/>
            <person name="Bauer D."/>
            <person name="Ohm R.A."/>
            <person name="Barry K.W."/>
            <person name="Spatafora J."/>
            <person name="Grigoriev I.V."/>
            <person name="Martin F.M."/>
            <person name="Pujade-Renaud V."/>
        </authorList>
    </citation>
    <scope>NUCLEOTIDE SEQUENCE [LARGE SCALE GENOMIC DNA]</scope>
    <source>
        <strain evidence="4 5">Philippines</strain>
    </source>
</reference>
<dbReference type="AlphaFoldDB" id="A0A2T2NRL2"/>
<evidence type="ECO:0000256" key="2">
    <source>
        <dbReference type="SAM" id="MobiDB-lite"/>
    </source>
</evidence>
<organism evidence="4 5">
    <name type="scientific">Corynespora cassiicola Philippines</name>
    <dbReference type="NCBI Taxonomy" id="1448308"/>
    <lineage>
        <taxon>Eukaryota</taxon>
        <taxon>Fungi</taxon>
        <taxon>Dikarya</taxon>
        <taxon>Ascomycota</taxon>
        <taxon>Pezizomycotina</taxon>
        <taxon>Dothideomycetes</taxon>
        <taxon>Pleosporomycetidae</taxon>
        <taxon>Pleosporales</taxon>
        <taxon>Corynesporascaceae</taxon>
        <taxon>Corynespora</taxon>
    </lineage>
</organism>
<dbReference type="PROSITE" id="PS50157">
    <property type="entry name" value="ZINC_FINGER_C2H2_2"/>
    <property type="match status" value="2"/>
</dbReference>
<accession>A0A2T2NRL2</accession>
<feature type="domain" description="C2H2-type" evidence="3">
    <location>
        <begin position="221"/>
        <end position="239"/>
    </location>
</feature>
<dbReference type="PROSITE" id="PS00028">
    <property type="entry name" value="ZINC_FINGER_C2H2_1"/>
    <property type="match status" value="1"/>
</dbReference>
<keyword evidence="1" id="KW-0479">Metal-binding</keyword>
<dbReference type="OrthoDB" id="6077919at2759"/>
<feature type="domain" description="C2H2-type" evidence="3">
    <location>
        <begin position="187"/>
        <end position="217"/>
    </location>
</feature>
<proteinExistence type="predicted"/>
<sequence>MNAEQGGHDYDPDYSRRQSSLTDERYEYSPDEFGDTFNPNYYIAMDSGSNGMSIYEEPYSYGPVENSQEETFVEPYYYGVHETYRPIRAENAHANYRQIPEALHTGGSSWDHQSISGPEAPVSPPYPWAGYQFTQPAGSGMMESPPVNANDNSPMKPTSGPTKFPSFIRDDIRIGHYTVGETGKKTYRCDEKRCKKSLGRFQELKRHYEEKHAPEDERPKYPCDRCGKTFVRKSRASSHTCHSIPRR</sequence>
<dbReference type="EMBL" id="KZ678134">
    <property type="protein sequence ID" value="PSN68043.1"/>
    <property type="molecule type" value="Genomic_DNA"/>
</dbReference>
<name>A0A2T2NRL2_CORCC</name>
<dbReference type="InterPro" id="IPR036236">
    <property type="entry name" value="Znf_C2H2_sf"/>
</dbReference>
<keyword evidence="1" id="KW-0863">Zinc-finger</keyword>
<evidence type="ECO:0000256" key="1">
    <source>
        <dbReference type="PROSITE-ProRule" id="PRU00042"/>
    </source>
</evidence>
<feature type="compositionally biased region" description="Basic and acidic residues" evidence="2">
    <location>
        <begin position="1"/>
        <end position="28"/>
    </location>
</feature>
<dbReference type="GO" id="GO:0008270">
    <property type="term" value="F:zinc ion binding"/>
    <property type="evidence" value="ECO:0007669"/>
    <property type="project" value="UniProtKB-KW"/>
</dbReference>
<evidence type="ECO:0000313" key="5">
    <source>
        <dbReference type="Proteomes" id="UP000240883"/>
    </source>
</evidence>
<dbReference type="Gene3D" id="3.30.160.60">
    <property type="entry name" value="Classic Zinc Finger"/>
    <property type="match status" value="1"/>
</dbReference>